<dbReference type="OrthoDB" id="10334547at2759"/>
<dbReference type="EMBL" id="CP097504">
    <property type="protein sequence ID" value="URD89067.1"/>
    <property type="molecule type" value="Genomic_DNA"/>
</dbReference>
<organism evidence="2 3">
    <name type="scientific">Musa troglodytarum</name>
    <name type="common">fe'i banana</name>
    <dbReference type="NCBI Taxonomy" id="320322"/>
    <lineage>
        <taxon>Eukaryota</taxon>
        <taxon>Viridiplantae</taxon>
        <taxon>Streptophyta</taxon>
        <taxon>Embryophyta</taxon>
        <taxon>Tracheophyta</taxon>
        <taxon>Spermatophyta</taxon>
        <taxon>Magnoliopsida</taxon>
        <taxon>Liliopsida</taxon>
        <taxon>Zingiberales</taxon>
        <taxon>Musaceae</taxon>
        <taxon>Musa</taxon>
    </lineage>
</organism>
<keyword evidence="3" id="KW-1185">Reference proteome</keyword>
<dbReference type="Proteomes" id="UP001055439">
    <property type="component" value="Chromosome 2"/>
</dbReference>
<gene>
    <name evidence="2" type="ORF">MUK42_27987</name>
</gene>
<evidence type="ECO:0000313" key="3">
    <source>
        <dbReference type="Proteomes" id="UP001055439"/>
    </source>
</evidence>
<feature type="compositionally biased region" description="Polar residues" evidence="1">
    <location>
        <begin position="24"/>
        <end position="33"/>
    </location>
</feature>
<name>A0A9E7F7I5_9LILI</name>
<reference evidence="2" key="1">
    <citation type="submission" date="2022-05" db="EMBL/GenBank/DDBJ databases">
        <title>The Musa troglodytarum L. genome provides insights into the mechanism of non-climacteric behaviour and enrichment of carotenoids.</title>
        <authorList>
            <person name="Wang J."/>
        </authorList>
    </citation>
    <scope>NUCLEOTIDE SEQUENCE</scope>
    <source>
        <tissue evidence="2">Leaf</tissue>
    </source>
</reference>
<sequence length="67" mass="7513">MSFLRARSSSARVTVESPYPEFESTPTLSSSGQRVLGLRIPHYSGGMQNFKSFSNPNPNALFWFNLD</sequence>
<protein>
    <submittedName>
        <fullName evidence="2">Uncharacterized protein</fullName>
    </submittedName>
</protein>
<accession>A0A9E7F7I5</accession>
<evidence type="ECO:0000313" key="2">
    <source>
        <dbReference type="EMBL" id="URD89067.1"/>
    </source>
</evidence>
<feature type="region of interest" description="Disordered" evidence="1">
    <location>
        <begin position="1"/>
        <end position="33"/>
    </location>
</feature>
<dbReference type="AlphaFoldDB" id="A0A9E7F7I5"/>
<proteinExistence type="predicted"/>
<evidence type="ECO:0000256" key="1">
    <source>
        <dbReference type="SAM" id="MobiDB-lite"/>
    </source>
</evidence>